<feature type="transmembrane region" description="Helical" evidence="1">
    <location>
        <begin position="117"/>
        <end position="138"/>
    </location>
</feature>
<keyword evidence="3" id="KW-0378">Hydrolase</keyword>
<keyword evidence="4" id="KW-1185">Reference proteome</keyword>
<dbReference type="InterPro" id="IPR003675">
    <property type="entry name" value="Rce1/LyrA-like_dom"/>
</dbReference>
<proteinExistence type="predicted"/>
<dbReference type="EMBL" id="CP081864">
    <property type="protein sequence ID" value="QZN96708.1"/>
    <property type="molecule type" value="Genomic_DNA"/>
</dbReference>
<dbReference type="PANTHER" id="PTHR36435">
    <property type="entry name" value="SLR1288 PROTEIN"/>
    <property type="match status" value="1"/>
</dbReference>
<reference evidence="3 4" key="1">
    <citation type="submission" date="2021-08" db="EMBL/GenBank/DDBJ databases">
        <title>Culture and genomic analysis of Symbiopectobacterium purcellii sp. nov. gen. nov., isolated from the leafhopper Empoasca decipiens.</title>
        <authorList>
            <person name="Nadal-Jimenez P."/>
            <person name="Siozios S."/>
            <person name="Halliday N."/>
            <person name="Camara M."/>
            <person name="Hurst G.D.D."/>
        </authorList>
    </citation>
    <scope>NUCLEOTIDE SEQUENCE [LARGE SCALE GENOMIC DNA]</scope>
    <source>
        <strain evidence="3 4">SyEd1</strain>
    </source>
</reference>
<dbReference type="Proteomes" id="UP000825886">
    <property type="component" value="Chromosome"/>
</dbReference>
<evidence type="ECO:0000313" key="4">
    <source>
        <dbReference type="Proteomes" id="UP000825886"/>
    </source>
</evidence>
<evidence type="ECO:0000313" key="3">
    <source>
        <dbReference type="EMBL" id="QZN96708.1"/>
    </source>
</evidence>
<feature type="transmembrane region" description="Helical" evidence="1">
    <location>
        <begin position="44"/>
        <end position="62"/>
    </location>
</feature>
<protein>
    <submittedName>
        <fullName evidence="3">CPBP family intramembrane metalloprotease</fullName>
    </submittedName>
</protein>
<feature type="transmembrane region" description="Helical" evidence="1">
    <location>
        <begin position="150"/>
        <end position="168"/>
    </location>
</feature>
<evidence type="ECO:0000259" key="2">
    <source>
        <dbReference type="Pfam" id="PF02517"/>
    </source>
</evidence>
<organism evidence="3 4">
    <name type="scientific">Symbiopectobacterium purcellii</name>
    <dbReference type="NCBI Taxonomy" id="2871826"/>
    <lineage>
        <taxon>Bacteria</taxon>
        <taxon>Pseudomonadati</taxon>
        <taxon>Pseudomonadota</taxon>
        <taxon>Gammaproteobacteria</taxon>
        <taxon>Enterobacterales</taxon>
        <taxon>Enterobacteriaceae</taxon>
    </lineage>
</organism>
<dbReference type="RefSeq" id="WP_222159732.1">
    <property type="nucleotide sequence ID" value="NZ_CP081864.1"/>
</dbReference>
<keyword evidence="3" id="KW-0645">Protease</keyword>
<keyword evidence="3" id="KW-0482">Metalloprotease</keyword>
<dbReference type="InterPro" id="IPR052710">
    <property type="entry name" value="CAAX_protease"/>
</dbReference>
<gene>
    <name evidence="3" type="ORF">K6K13_04570</name>
</gene>
<evidence type="ECO:0000256" key="1">
    <source>
        <dbReference type="SAM" id="Phobius"/>
    </source>
</evidence>
<dbReference type="Pfam" id="PF02517">
    <property type="entry name" value="Rce1-like"/>
    <property type="match status" value="1"/>
</dbReference>
<sequence length="219" mass="24521">MLASKKLKKLNEAAVAVAIACVWFVVLSKVGDWALFNIPLGYNLFVQHLTGVAVLLAVIPAYHRWMASLEWGRAWQRTSLLPAVAVLAIYSLEHVYAKFTGQPPETWVEEVLSRPPWQLLSVFVTILLLGPVSEEIVFRGVLLNLFRTSRPWTLWAGIVFIALLFAAVHPQYHHLSTLIELMSLSLVYGWARLRSGGMALPILLHSFSSALAVIFTWFG</sequence>
<keyword evidence="1" id="KW-1133">Transmembrane helix</keyword>
<accession>A0ABX9APN6</accession>
<feature type="domain" description="CAAX prenyl protease 2/Lysostaphin resistance protein A-like" evidence="2">
    <location>
        <begin position="117"/>
        <end position="209"/>
    </location>
</feature>
<feature type="transmembrane region" description="Helical" evidence="1">
    <location>
        <begin position="198"/>
        <end position="218"/>
    </location>
</feature>
<dbReference type="PANTHER" id="PTHR36435:SF1">
    <property type="entry name" value="CAAX AMINO TERMINAL PROTEASE FAMILY PROTEIN"/>
    <property type="match status" value="1"/>
</dbReference>
<feature type="transmembrane region" description="Helical" evidence="1">
    <location>
        <begin position="74"/>
        <end position="97"/>
    </location>
</feature>
<name>A0ABX9APN6_9ENTR</name>
<keyword evidence="1" id="KW-0472">Membrane</keyword>
<dbReference type="GO" id="GO:0008237">
    <property type="term" value="F:metallopeptidase activity"/>
    <property type="evidence" value="ECO:0007669"/>
    <property type="project" value="UniProtKB-KW"/>
</dbReference>
<keyword evidence="1" id="KW-0812">Transmembrane</keyword>